<dbReference type="EMBL" id="CAVMJV010000071">
    <property type="protein sequence ID" value="CAK5088446.1"/>
    <property type="molecule type" value="Genomic_DNA"/>
</dbReference>
<keyword evidence="2" id="KW-1185">Reference proteome</keyword>
<reference evidence="1" key="1">
    <citation type="submission" date="2023-11" db="EMBL/GenBank/DDBJ databases">
        <authorList>
            <person name="Poullet M."/>
        </authorList>
    </citation>
    <scope>NUCLEOTIDE SEQUENCE</scope>
    <source>
        <strain evidence="1">E1834</strain>
    </source>
</reference>
<organism evidence="1 2">
    <name type="scientific">Meloidogyne enterolobii</name>
    <name type="common">Root-knot nematode worm</name>
    <name type="synonym">Meloidogyne mayaguensis</name>
    <dbReference type="NCBI Taxonomy" id="390850"/>
    <lineage>
        <taxon>Eukaryota</taxon>
        <taxon>Metazoa</taxon>
        <taxon>Ecdysozoa</taxon>
        <taxon>Nematoda</taxon>
        <taxon>Chromadorea</taxon>
        <taxon>Rhabditida</taxon>
        <taxon>Tylenchina</taxon>
        <taxon>Tylenchomorpha</taxon>
        <taxon>Tylenchoidea</taxon>
        <taxon>Meloidogynidae</taxon>
        <taxon>Meloidogyninae</taxon>
        <taxon>Meloidogyne</taxon>
    </lineage>
</organism>
<accession>A0ACB1AA94</accession>
<gene>
    <name evidence="1" type="ORF">MENTE1834_LOCUS36096</name>
</gene>
<protein>
    <submittedName>
        <fullName evidence="1">Uncharacterized protein</fullName>
    </submittedName>
</protein>
<evidence type="ECO:0000313" key="2">
    <source>
        <dbReference type="Proteomes" id="UP001497535"/>
    </source>
</evidence>
<sequence>MSGMSNLNFDQHNFSNLDSSSLPSMLNEPLTNERHEEEDEEVGRENSPFMPENEERNILSFQASTSQSVEQLNRSPRRRNRHSNKRNRRRRRIYSDTDLSKMRPLILSPFMPNFATQISVDAQNRRLTNTSLTGIRTISTAPQQPTSATIVPTNIFLPKSGVDKLTVKNETRSNQTSKYGSVPAIKVNNVVTEQMLHQTIPEGEMESDESDDDEDKSSSSSESSSYTRFSELTKKQLATIGMLAVANLCSTIAFSCIAPFYPTEAEFKGMNTSEIGLIFGIFELVMFITAPFLGKYMASVGSKRMFITGLLITGITAIGFGTLNLLPAGRIFFWSSLVIRCLEALGDACFVTSSFAISAKCFPGRIATIVGIMETFAGLGYTAGPIIGSVLYEYGGFQLPFFVLGVLLIFATAVSYFLIENIDDEPTEDAMGMLSMLRIPVIWLMVFAVIICAISLSFFDPTLAGHLAQFNLSTIMVGFMFLLCGGFYCVTAPLWGFILDRWHCCNLLMLFGSTATTFSMLFVGPSPFLDIDKNLFLIGVSLAILGIAAGFFLKLVFDITGLALILMTMRLGLLVGPPAVPQGIFLRRRALYIPTFQNCLDAVKENGYDDSFQTYGCVSGVFQSAFAFGAFIGPTLGGLSVQTFGFPLTTTFIAGINLVFVCTLLIFFSVKRMSKRRTSCSGVSSDRENNLNSL</sequence>
<dbReference type="Proteomes" id="UP001497535">
    <property type="component" value="Unassembled WGS sequence"/>
</dbReference>
<name>A0ACB1AA94_MELEN</name>
<proteinExistence type="predicted"/>
<evidence type="ECO:0000313" key="1">
    <source>
        <dbReference type="EMBL" id="CAK5088446.1"/>
    </source>
</evidence>
<comment type="caution">
    <text evidence="1">The sequence shown here is derived from an EMBL/GenBank/DDBJ whole genome shotgun (WGS) entry which is preliminary data.</text>
</comment>